<dbReference type="SMART" id="SM00184">
    <property type="entry name" value="RING"/>
    <property type="match status" value="2"/>
</dbReference>
<evidence type="ECO:0008006" key="10">
    <source>
        <dbReference type="Google" id="ProtNLM"/>
    </source>
</evidence>
<keyword evidence="3" id="KW-0862">Zinc</keyword>
<feature type="domain" description="RING-type" evidence="6">
    <location>
        <begin position="292"/>
        <end position="342"/>
    </location>
</feature>
<dbReference type="PROSITE" id="PS50089">
    <property type="entry name" value="ZF_RING_2"/>
    <property type="match status" value="1"/>
</dbReference>
<organism evidence="8 9">
    <name type="scientific">Skeletonema marinoi</name>
    <dbReference type="NCBI Taxonomy" id="267567"/>
    <lineage>
        <taxon>Eukaryota</taxon>
        <taxon>Sar</taxon>
        <taxon>Stramenopiles</taxon>
        <taxon>Ochrophyta</taxon>
        <taxon>Bacillariophyta</taxon>
        <taxon>Coscinodiscophyceae</taxon>
        <taxon>Thalassiosirophycidae</taxon>
        <taxon>Thalassiosirales</taxon>
        <taxon>Skeletonemataceae</taxon>
        <taxon>Skeletonema</taxon>
        <taxon>Skeletonema marinoi-dohrnii complex</taxon>
    </lineage>
</organism>
<comment type="similarity">
    <text evidence="4">Belongs to the sel-1 family.</text>
</comment>
<dbReference type="InterPro" id="IPR011990">
    <property type="entry name" value="TPR-like_helical_dom_sf"/>
</dbReference>
<dbReference type="InterPro" id="IPR006597">
    <property type="entry name" value="Sel1-like"/>
</dbReference>
<name>A0AAD9D532_9STRA</name>
<evidence type="ECO:0000256" key="1">
    <source>
        <dbReference type="ARBA" id="ARBA00022723"/>
    </source>
</evidence>
<dbReference type="Proteomes" id="UP001224775">
    <property type="component" value="Unassembled WGS sequence"/>
</dbReference>
<keyword evidence="1" id="KW-0479">Metal-binding</keyword>
<comment type="caution">
    <text evidence="8">The sequence shown here is derived from an EMBL/GenBank/DDBJ whole genome shotgun (WGS) entry which is preliminary data.</text>
</comment>
<dbReference type="Gene3D" id="1.25.40.10">
    <property type="entry name" value="Tetratricopeptide repeat domain"/>
    <property type="match status" value="2"/>
</dbReference>
<proteinExistence type="inferred from homology"/>
<dbReference type="InterPro" id="IPR050767">
    <property type="entry name" value="Sel1_AlgK"/>
</dbReference>
<evidence type="ECO:0000256" key="3">
    <source>
        <dbReference type="ARBA" id="ARBA00022833"/>
    </source>
</evidence>
<dbReference type="GO" id="GO:0008270">
    <property type="term" value="F:zinc ion binding"/>
    <property type="evidence" value="ECO:0007669"/>
    <property type="project" value="UniProtKB-KW"/>
</dbReference>
<dbReference type="EMBL" id="JATAAI010000051">
    <property type="protein sequence ID" value="KAK1733258.1"/>
    <property type="molecule type" value="Genomic_DNA"/>
</dbReference>
<dbReference type="AlphaFoldDB" id="A0AAD9D532"/>
<sequence length="515" mass="58082">MSGTNNLKSAAADMMCCASCGIAEGDDIKLKTCTACKSARYCSVKCQKEHRSKHKKDCKKRAAELRDELLFKQPESSHLGDCPICCLPHPIGGEHSAIVACCSKIICKGCDHANQLREAEGNLQRKCPFCRHRVPASQQESKMDHMKRVEVNDPFAIDQMGIMRYYEGNYEGAFKYYTKAAELGDVASQYHLSCLYREGKVKMDEKKEFYQLEEAAIGGHPTARHNLGCREAENGDDIKLKTCTACRSARYCSVKCQKDHRPKHKKECRKRAAELRDELLFKQPESSHLGDCPICCLPLSFEGKYSTMMACCSKIICNGCVSANQMRDVEGNLLQYKCPFCRHAPPKSQEESDMQMMKRAQANDPFATLQIGIRRNEEGNYEGAFQNYTKAAESGNAASHYFLSCLYLEGKFVEMDEKKEVYHLEEAAIGGHPFARHDLGCREAENGNYERTTRHLIIAASLGYELSMEMLKANHARGYVSKEDFAVALRAHQAALDATKSPQRETAEKWEKEWK</sequence>
<dbReference type="Gene3D" id="6.10.140.2220">
    <property type="match status" value="1"/>
</dbReference>
<keyword evidence="9" id="KW-1185">Reference proteome</keyword>
<dbReference type="SMART" id="SM00671">
    <property type="entry name" value="SEL1"/>
    <property type="match status" value="4"/>
</dbReference>
<dbReference type="PROSITE" id="PS50865">
    <property type="entry name" value="ZF_MYND_2"/>
    <property type="match status" value="2"/>
</dbReference>
<evidence type="ECO:0000313" key="9">
    <source>
        <dbReference type="Proteomes" id="UP001224775"/>
    </source>
</evidence>
<feature type="domain" description="MYND-type" evidence="7">
    <location>
        <begin position="226"/>
        <end position="268"/>
    </location>
</feature>
<keyword evidence="2 5" id="KW-0863">Zinc-finger</keyword>
<evidence type="ECO:0000259" key="6">
    <source>
        <dbReference type="PROSITE" id="PS50089"/>
    </source>
</evidence>
<dbReference type="PANTHER" id="PTHR11102">
    <property type="entry name" value="SEL-1-LIKE PROTEIN"/>
    <property type="match status" value="1"/>
</dbReference>
<reference evidence="8" key="1">
    <citation type="submission" date="2023-06" db="EMBL/GenBank/DDBJ databases">
        <title>Survivors Of The Sea: Transcriptome response of Skeletonema marinoi to long-term dormancy.</title>
        <authorList>
            <person name="Pinder M.I.M."/>
            <person name="Kourtchenko O."/>
            <person name="Robertson E.K."/>
            <person name="Larsson T."/>
            <person name="Maumus F."/>
            <person name="Osuna-Cruz C.M."/>
            <person name="Vancaester E."/>
            <person name="Stenow R."/>
            <person name="Vandepoele K."/>
            <person name="Ploug H."/>
            <person name="Bruchert V."/>
            <person name="Godhe A."/>
            <person name="Topel M."/>
        </authorList>
    </citation>
    <scope>NUCLEOTIDE SEQUENCE</scope>
    <source>
        <strain evidence="8">R05AC</strain>
    </source>
</reference>
<dbReference type="InterPro" id="IPR001841">
    <property type="entry name" value="Znf_RING"/>
</dbReference>
<dbReference type="SUPFAM" id="SSF144232">
    <property type="entry name" value="HIT/MYND zinc finger-like"/>
    <property type="match status" value="2"/>
</dbReference>
<evidence type="ECO:0000259" key="7">
    <source>
        <dbReference type="PROSITE" id="PS50865"/>
    </source>
</evidence>
<evidence type="ECO:0000313" key="8">
    <source>
        <dbReference type="EMBL" id="KAK1733258.1"/>
    </source>
</evidence>
<dbReference type="Pfam" id="PF01753">
    <property type="entry name" value="zf-MYND"/>
    <property type="match status" value="2"/>
</dbReference>
<dbReference type="PANTHER" id="PTHR11102:SF160">
    <property type="entry name" value="ERAD-ASSOCIATED E3 UBIQUITIN-PROTEIN LIGASE COMPONENT HRD3"/>
    <property type="match status" value="1"/>
</dbReference>
<dbReference type="InterPro" id="IPR002893">
    <property type="entry name" value="Znf_MYND"/>
</dbReference>
<dbReference type="SUPFAM" id="SSF81901">
    <property type="entry name" value="HCP-like"/>
    <property type="match status" value="2"/>
</dbReference>
<accession>A0AAD9D532</accession>
<dbReference type="Pfam" id="PF08238">
    <property type="entry name" value="Sel1"/>
    <property type="match status" value="3"/>
</dbReference>
<evidence type="ECO:0000256" key="4">
    <source>
        <dbReference type="ARBA" id="ARBA00038101"/>
    </source>
</evidence>
<evidence type="ECO:0000256" key="2">
    <source>
        <dbReference type="ARBA" id="ARBA00022771"/>
    </source>
</evidence>
<gene>
    <name evidence="8" type="ORF">QTG54_015975</name>
</gene>
<protein>
    <recommendedName>
        <fullName evidence="10">MYND-type domain-containing protein</fullName>
    </recommendedName>
</protein>
<evidence type="ECO:0000256" key="5">
    <source>
        <dbReference type="PROSITE-ProRule" id="PRU00134"/>
    </source>
</evidence>
<feature type="domain" description="MYND-type" evidence="7">
    <location>
        <begin position="17"/>
        <end position="58"/>
    </location>
</feature>